<dbReference type="Proteomes" id="UP000694419">
    <property type="component" value="Unplaced"/>
</dbReference>
<comment type="subcellular location">
    <subcellularLocation>
        <location evidence="1">Cytoplasm</location>
    </subcellularLocation>
</comment>
<feature type="domain" description="Nanos-type" evidence="10">
    <location>
        <begin position="60"/>
        <end position="114"/>
    </location>
</feature>
<reference evidence="11" key="1">
    <citation type="submission" date="2025-08" db="UniProtKB">
        <authorList>
            <consortium name="Ensembl"/>
        </authorList>
    </citation>
    <scope>IDENTIFICATION</scope>
</reference>
<evidence type="ECO:0000256" key="6">
    <source>
        <dbReference type="ARBA" id="ARBA00022845"/>
    </source>
</evidence>
<keyword evidence="5" id="KW-0862">Zinc</keyword>
<feature type="compositionally biased region" description="Pro residues" evidence="9">
    <location>
        <begin position="44"/>
        <end position="55"/>
    </location>
</feature>
<dbReference type="InterPro" id="IPR008705">
    <property type="entry name" value="Nanos/Xcar2"/>
</dbReference>
<feature type="region of interest" description="Disordered" evidence="9">
    <location>
        <begin position="35"/>
        <end position="55"/>
    </location>
</feature>
<evidence type="ECO:0000259" key="10">
    <source>
        <dbReference type="PROSITE" id="PS51522"/>
    </source>
</evidence>
<organism evidence="11 12">
    <name type="scientific">Calidris pygmaea</name>
    <name type="common">Spoon-billed sandpiper</name>
    <dbReference type="NCBI Taxonomy" id="425635"/>
    <lineage>
        <taxon>Eukaryota</taxon>
        <taxon>Metazoa</taxon>
        <taxon>Chordata</taxon>
        <taxon>Craniata</taxon>
        <taxon>Vertebrata</taxon>
        <taxon>Euteleostomi</taxon>
        <taxon>Archelosauria</taxon>
        <taxon>Archosauria</taxon>
        <taxon>Dinosauria</taxon>
        <taxon>Saurischia</taxon>
        <taxon>Theropoda</taxon>
        <taxon>Coelurosauria</taxon>
        <taxon>Aves</taxon>
        <taxon>Neognathae</taxon>
        <taxon>Neoaves</taxon>
        <taxon>Charadriiformes</taxon>
        <taxon>Scolopacidae</taxon>
        <taxon>Calidris</taxon>
    </lineage>
</organism>
<keyword evidence="12" id="KW-1185">Reference proteome</keyword>
<evidence type="ECO:0000256" key="3">
    <source>
        <dbReference type="ARBA" id="ARBA00022723"/>
    </source>
</evidence>
<dbReference type="Ensembl" id="ENSCPGT00000004354.1">
    <property type="protein sequence ID" value="ENSCPGP00000003943.1"/>
    <property type="gene ID" value="ENSCPGG00000002929.1"/>
</dbReference>
<comment type="similarity">
    <text evidence="8">Belongs to the nanos family.</text>
</comment>
<accession>A0A8C3PIF6</accession>
<dbReference type="AlphaFoldDB" id="A0A8C3PIF6"/>
<keyword evidence="4 8" id="KW-0863">Zinc-finger</keyword>
<evidence type="ECO:0000256" key="4">
    <source>
        <dbReference type="ARBA" id="ARBA00022771"/>
    </source>
</evidence>
<dbReference type="GO" id="GO:0005737">
    <property type="term" value="C:cytoplasm"/>
    <property type="evidence" value="ECO:0007669"/>
    <property type="project" value="UniProtKB-SubCell"/>
</dbReference>
<dbReference type="Gene3D" id="4.10.60.30">
    <property type="entry name" value="Nanos, RNA-binding domain"/>
    <property type="match status" value="1"/>
</dbReference>
<dbReference type="Pfam" id="PF05741">
    <property type="entry name" value="zf-nanos"/>
    <property type="match status" value="1"/>
</dbReference>
<evidence type="ECO:0000313" key="11">
    <source>
        <dbReference type="Ensembl" id="ENSCPGP00000003943.1"/>
    </source>
</evidence>
<evidence type="ECO:0000256" key="1">
    <source>
        <dbReference type="ARBA" id="ARBA00004496"/>
    </source>
</evidence>
<evidence type="ECO:0000256" key="2">
    <source>
        <dbReference type="ARBA" id="ARBA00022490"/>
    </source>
</evidence>
<reference evidence="11" key="2">
    <citation type="submission" date="2025-09" db="UniProtKB">
        <authorList>
            <consortium name="Ensembl"/>
        </authorList>
    </citation>
    <scope>IDENTIFICATION</scope>
</reference>
<evidence type="ECO:0000256" key="7">
    <source>
        <dbReference type="ARBA" id="ARBA00022884"/>
    </source>
</evidence>
<evidence type="ECO:0000313" key="12">
    <source>
        <dbReference type="Proteomes" id="UP000694419"/>
    </source>
</evidence>
<protein>
    <recommendedName>
        <fullName evidence="10">Nanos-type domain-containing protein</fullName>
    </recommendedName>
</protein>
<dbReference type="InterPro" id="IPR038129">
    <property type="entry name" value="Nanos_sf"/>
</dbReference>
<evidence type="ECO:0000256" key="8">
    <source>
        <dbReference type="PROSITE-ProRule" id="PRU00855"/>
    </source>
</evidence>
<dbReference type="PROSITE" id="PS51522">
    <property type="entry name" value="ZF_NANOS"/>
    <property type="match status" value="1"/>
</dbReference>
<dbReference type="InterPro" id="IPR024161">
    <property type="entry name" value="Znf_nanos-typ"/>
</dbReference>
<dbReference type="PANTHER" id="PTHR12887">
    <property type="entry name" value="NANOS PROTEIN"/>
    <property type="match status" value="1"/>
</dbReference>
<name>A0A8C3PIF6_9CHAR</name>
<evidence type="ECO:0000256" key="5">
    <source>
        <dbReference type="ARBA" id="ARBA00022833"/>
    </source>
</evidence>
<keyword evidence="7 8" id="KW-0694">RNA-binding</keyword>
<keyword evidence="2" id="KW-0963">Cytoplasm</keyword>
<sequence>MEPCPPFQMWRDYLGLAAAVAALARARREEAEGDAAAAAVTPASPSPAQPAAPGPPRKGVCAFCRHNGEAASVWRGHSLRDAGGRVLCPVLRGYVCPQCGATQEGAHTRRFCPLTRRSYASVYSRTPPRTPAPHPACTTSPRRRPGGQGGGASWGSTPKRAKELGVWGFLAPGGDGGHPRHRAWPGGPTRRPLLGTRLN</sequence>
<feature type="region of interest" description="Disordered" evidence="9">
    <location>
        <begin position="123"/>
        <end position="199"/>
    </location>
</feature>
<proteinExistence type="inferred from homology"/>
<dbReference type="GO" id="GO:0006417">
    <property type="term" value="P:regulation of translation"/>
    <property type="evidence" value="ECO:0007669"/>
    <property type="project" value="UniProtKB-UniRule"/>
</dbReference>
<dbReference type="GO" id="GO:0003723">
    <property type="term" value="F:RNA binding"/>
    <property type="evidence" value="ECO:0007669"/>
    <property type="project" value="UniProtKB-UniRule"/>
</dbReference>
<keyword evidence="3" id="KW-0479">Metal-binding</keyword>
<keyword evidence="6 8" id="KW-0810">Translation regulation</keyword>
<evidence type="ECO:0000256" key="9">
    <source>
        <dbReference type="SAM" id="MobiDB-lite"/>
    </source>
</evidence>
<dbReference type="GO" id="GO:0008270">
    <property type="term" value="F:zinc ion binding"/>
    <property type="evidence" value="ECO:0007669"/>
    <property type="project" value="UniProtKB-KW"/>
</dbReference>